<gene>
    <name evidence="2" type="ORF">HHUSO_G12930</name>
</gene>
<evidence type="ECO:0008006" key="4">
    <source>
        <dbReference type="Google" id="ProtNLM"/>
    </source>
</evidence>
<comment type="caution">
    <text evidence="2">The sequence shown here is derived from an EMBL/GenBank/DDBJ whole genome shotgun (WGS) entry which is preliminary data.</text>
</comment>
<feature type="compositionally biased region" description="Low complexity" evidence="1">
    <location>
        <begin position="137"/>
        <end position="149"/>
    </location>
</feature>
<dbReference type="Proteomes" id="UP001369086">
    <property type="component" value="Unassembled WGS sequence"/>
</dbReference>
<protein>
    <recommendedName>
        <fullName evidence="4">CARD domain-containing protein</fullName>
    </recommendedName>
</protein>
<sequence>MKTLHNCSTAMDILKSSREDLCKWLSVDPDLFILEKVDDMITVKKSKEIQKQSGNEKKIDCLLEFIVENEERCKEFLEILRTVQDRYPQLQTLFGESGKGHVYQCVQVDGGSNAIAPCIMSSVVSDLNMPVNIKTSSVCSSSKPMPSSPTADCNAKRKRTADEAASADEGNSKGQHGRHFKVRATNGSNVVAPVIMSGKVSGINMPISINQSTTSSRSGGTCTTSGPEKIISIEEADALVPDKMAFLKASLPSLVQKVKNVGPLIDQISVNGFSDEMVSNIRSVEPEAKQMRKILEYTTTKSVASKVFSALLENEPYVMKELVEDYSKK</sequence>
<dbReference type="Gene3D" id="1.10.533.10">
    <property type="entry name" value="Death Domain, Fas"/>
    <property type="match status" value="2"/>
</dbReference>
<feature type="region of interest" description="Disordered" evidence="1">
    <location>
        <begin position="137"/>
        <end position="181"/>
    </location>
</feature>
<keyword evidence="3" id="KW-1185">Reference proteome</keyword>
<accession>A0ABR0ZJP9</accession>
<name>A0ABR0ZJP9_HUSHU</name>
<dbReference type="InterPro" id="IPR011029">
    <property type="entry name" value="DEATH-like_dom_sf"/>
</dbReference>
<reference evidence="2 3" key="1">
    <citation type="submission" date="2021-05" db="EMBL/GenBank/DDBJ databases">
        <authorList>
            <person name="Zahm M."/>
            <person name="Klopp C."/>
            <person name="Cabau C."/>
            <person name="Kuhl H."/>
            <person name="Suciu R."/>
            <person name="Ciorpac M."/>
            <person name="Holostenco D."/>
            <person name="Gessner J."/>
            <person name="Wuertz S."/>
            <person name="Hohne C."/>
            <person name="Stock M."/>
            <person name="Gislard M."/>
            <person name="Lluch J."/>
            <person name="Milhes M."/>
            <person name="Lampietro C."/>
            <person name="Lopez Roques C."/>
            <person name="Donnadieu C."/>
            <person name="Du K."/>
            <person name="Schartl M."/>
            <person name="Guiguen Y."/>
        </authorList>
    </citation>
    <scope>NUCLEOTIDE SEQUENCE [LARGE SCALE GENOMIC DNA]</scope>
    <source>
        <strain evidence="2">Hh-F2</strain>
        <tissue evidence="2">Blood</tissue>
    </source>
</reference>
<dbReference type="EMBL" id="JAHFZB010000010">
    <property type="protein sequence ID" value="KAK6485016.1"/>
    <property type="molecule type" value="Genomic_DNA"/>
</dbReference>
<evidence type="ECO:0000256" key="1">
    <source>
        <dbReference type="SAM" id="MobiDB-lite"/>
    </source>
</evidence>
<evidence type="ECO:0000313" key="3">
    <source>
        <dbReference type="Proteomes" id="UP001369086"/>
    </source>
</evidence>
<proteinExistence type="predicted"/>
<organism evidence="2 3">
    <name type="scientific">Huso huso</name>
    <name type="common">Beluga</name>
    <name type="synonym">Acipenser huso</name>
    <dbReference type="NCBI Taxonomy" id="61971"/>
    <lineage>
        <taxon>Eukaryota</taxon>
        <taxon>Metazoa</taxon>
        <taxon>Chordata</taxon>
        <taxon>Craniata</taxon>
        <taxon>Vertebrata</taxon>
        <taxon>Euteleostomi</taxon>
        <taxon>Actinopterygii</taxon>
        <taxon>Chondrostei</taxon>
        <taxon>Acipenseriformes</taxon>
        <taxon>Acipenseridae</taxon>
        <taxon>Huso</taxon>
    </lineage>
</organism>
<evidence type="ECO:0000313" key="2">
    <source>
        <dbReference type="EMBL" id="KAK6485016.1"/>
    </source>
</evidence>